<comment type="caution">
    <text evidence="2">The sequence shown here is derived from an EMBL/GenBank/DDBJ whole genome shotgun (WGS) entry which is preliminary data.</text>
</comment>
<evidence type="ECO:0000313" key="3">
    <source>
        <dbReference type="Proteomes" id="UP000825935"/>
    </source>
</evidence>
<dbReference type="Proteomes" id="UP000825935">
    <property type="component" value="Chromosome 29"/>
</dbReference>
<gene>
    <name evidence="2" type="ORF">KP509_29G047000</name>
</gene>
<reference evidence="2" key="1">
    <citation type="submission" date="2021-08" db="EMBL/GenBank/DDBJ databases">
        <title>WGS assembly of Ceratopteris richardii.</title>
        <authorList>
            <person name="Marchant D.B."/>
            <person name="Chen G."/>
            <person name="Jenkins J."/>
            <person name="Shu S."/>
            <person name="Leebens-Mack J."/>
            <person name="Grimwood J."/>
            <person name="Schmutz J."/>
            <person name="Soltis P."/>
            <person name="Soltis D."/>
            <person name="Chen Z.-H."/>
        </authorList>
    </citation>
    <scope>NUCLEOTIDE SEQUENCE</scope>
    <source>
        <strain evidence="2">Whitten #5841</strain>
        <tissue evidence="2">Leaf</tissue>
    </source>
</reference>
<feature type="signal peptide" evidence="1">
    <location>
        <begin position="1"/>
        <end position="19"/>
    </location>
</feature>
<protein>
    <submittedName>
        <fullName evidence="2">Uncharacterized protein</fullName>
    </submittedName>
</protein>
<proteinExistence type="predicted"/>
<name>A0A8T2R8E8_CERRI</name>
<dbReference type="AlphaFoldDB" id="A0A8T2R8E8"/>
<sequence>MNVTIHLLDLLSMLDFTQSLLSMLDSIKNNASVPKPCRQFANSLLSVLHSFLSLTGF</sequence>
<accession>A0A8T2R8E8</accession>
<dbReference type="EMBL" id="CM035434">
    <property type="protein sequence ID" value="KAH7292008.1"/>
    <property type="molecule type" value="Genomic_DNA"/>
</dbReference>
<evidence type="ECO:0000313" key="2">
    <source>
        <dbReference type="EMBL" id="KAH7292008.1"/>
    </source>
</evidence>
<keyword evidence="1" id="KW-0732">Signal</keyword>
<feature type="chain" id="PRO_5035895865" evidence="1">
    <location>
        <begin position="20"/>
        <end position="57"/>
    </location>
</feature>
<evidence type="ECO:0000256" key="1">
    <source>
        <dbReference type="SAM" id="SignalP"/>
    </source>
</evidence>
<organism evidence="2 3">
    <name type="scientific">Ceratopteris richardii</name>
    <name type="common">Triangle waterfern</name>
    <dbReference type="NCBI Taxonomy" id="49495"/>
    <lineage>
        <taxon>Eukaryota</taxon>
        <taxon>Viridiplantae</taxon>
        <taxon>Streptophyta</taxon>
        <taxon>Embryophyta</taxon>
        <taxon>Tracheophyta</taxon>
        <taxon>Polypodiopsida</taxon>
        <taxon>Polypodiidae</taxon>
        <taxon>Polypodiales</taxon>
        <taxon>Pteridineae</taxon>
        <taxon>Pteridaceae</taxon>
        <taxon>Parkerioideae</taxon>
        <taxon>Ceratopteris</taxon>
    </lineage>
</organism>
<keyword evidence="3" id="KW-1185">Reference proteome</keyword>